<evidence type="ECO:0000259" key="2">
    <source>
        <dbReference type="Pfam" id="PF19124"/>
    </source>
</evidence>
<evidence type="ECO:0000256" key="1">
    <source>
        <dbReference type="SAM" id="Phobius"/>
    </source>
</evidence>
<evidence type="ECO:0000313" key="4">
    <source>
        <dbReference type="Proteomes" id="UP000808349"/>
    </source>
</evidence>
<comment type="caution">
    <text evidence="3">The sequence shown here is derived from an EMBL/GenBank/DDBJ whole genome shotgun (WGS) entry which is preliminary data.</text>
</comment>
<dbReference type="Pfam" id="PF19124">
    <property type="entry name" value="DUF5808"/>
    <property type="match status" value="1"/>
</dbReference>
<accession>A0A9D7XEW6</accession>
<evidence type="ECO:0000313" key="3">
    <source>
        <dbReference type="EMBL" id="MBK9718225.1"/>
    </source>
</evidence>
<dbReference type="AlphaFoldDB" id="A0A9D7XEW6"/>
<sequence>MEQNNNPTQETLDQWHNDPANWKLGIFYYNKQDKRLMPPKRIKQLGWTVNFANPMSILALIVLVAAIWIVITFYKSM</sequence>
<gene>
    <name evidence="3" type="ORF">IPO85_12065</name>
</gene>
<feature type="domain" description="DUF5808" evidence="2">
    <location>
        <begin position="31"/>
        <end position="56"/>
    </location>
</feature>
<reference evidence="3 4" key="1">
    <citation type="submission" date="2020-10" db="EMBL/GenBank/DDBJ databases">
        <title>Connecting structure to function with the recovery of over 1000 high-quality activated sludge metagenome-assembled genomes encoding full-length rRNA genes using long-read sequencing.</title>
        <authorList>
            <person name="Singleton C.M."/>
            <person name="Petriglieri F."/>
            <person name="Kristensen J.M."/>
            <person name="Kirkegaard R.H."/>
            <person name="Michaelsen T.Y."/>
            <person name="Andersen M.H."/>
            <person name="Karst S.M."/>
            <person name="Dueholm M.S."/>
            <person name="Nielsen P.H."/>
            <person name="Albertsen M."/>
        </authorList>
    </citation>
    <scope>NUCLEOTIDE SEQUENCE [LARGE SCALE GENOMIC DNA]</scope>
    <source>
        <strain evidence="3">Ribe_18-Q3-R11-54_BAT3C.373</strain>
    </source>
</reference>
<proteinExistence type="predicted"/>
<feature type="transmembrane region" description="Helical" evidence="1">
    <location>
        <begin position="55"/>
        <end position="74"/>
    </location>
</feature>
<dbReference type="EMBL" id="JADKFW010000008">
    <property type="protein sequence ID" value="MBK9718225.1"/>
    <property type="molecule type" value="Genomic_DNA"/>
</dbReference>
<keyword evidence="1" id="KW-1133">Transmembrane helix</keyword>
<keyword evidence="1" id="KW-0472">Membrane</keyword>
<protein>
    <recommendedName>
        <fullName evidence="2">DUF5808 domain-containing protein</fullName>
    </recommendedName>
</protein>
<organism evidence="3 4">
    <name type="scientific">Candidatus Defluviibacterium haderslevense</name>
    <dbReference type="NCBI Taxonomy" id="2981993"/>
    <lineage>
        <taxon>Bacteria</taxon>
        <taxon>Pseudomonadati</taxon>
        <taxon>Bacteroidota</taxon>
        <taxon>Saprospiria</taxon>
        <taxon>Saprospirales</taxon>
        <taxon>Saprospiraceae</taxon>
        <taxon>Candidatus Defluviibacterium</taxon>
    </lineage>
</organism>
<keyword evidence="1" id="KW-0812">Transmembrane</keyword>
<name>A0A9D7XEW6_9BACT</name>
<dbReference type="Proteomes" id="UP000808349">
    <property type="component" value="Unassembled WGS sequence"/>
</dbReference>
<dbReference type="InterPro" id="IPR043831">
    <property type="entry name" value="DUF5808"/>
</dbReference>